<gene>
    <name evidence="2" type="ORF">AVDCRST_MAG11-341</name>
</gene>
<proteinExistence type="predicted"/>
<evidence type="ECO:0000256" key="1">
    <source>
        <dbReference type="SAM" id="MobiDB-lite"/>
    </source>
</evidence>
<feature type="non-terminal residue" evidence="2">
    <location>
        <position position="1"/>
    </location>
</feature>
<organism evidence="2">
    <name type="scientific">uncultured Gemmatimonadaceae bacterium</name>
    <dbReference type="NCBI Taxonomy" id="246130"/>
    <lineage>
        <taxon>Bacteria</taxon>
        <taxon>Pseudomonadati</taxon>
        <taxon>Gemmatimonadota</taxon>
        <taxon>Gemmatimonadia</taxon>
        <taxon>Gemmatimonadales</taxon>
        <taxon>Gemmatimonadaceae</taxon>
        <taxon>environmental samples</taxon>
    </lineage>
</organism>
<feature type="non-terminal residue" evidence="2">
    <location>
        <position position="72"/>
    </location>
</feature>
<reference evidence="2" key="1">
    <citation type="submission" date="2020-02" db="EMBL/GenBank/DDBJ databases">
        <authorList>
            <person name="Meier V. D."/>
        </authorList>
    </citation>
    <scope>NUCLEOTIDE SEQUENCE</scope>
    <source>
        <strain evidence="2">AVDCRST_MAG11</strain>
    </source>
</reference>
<dbReference type="EMBL" id="CADCTU010000084">
    <property type="protein sequence ID" value="CAA9294085.1"/>
    <property type="molecule type" value="Genomic_DNA"/>
</dbReference>
<feature type="compositionally biased region" description="Low complexity" evidence="1">
    <location>
        <begin position="63"/>
        <end position="72"/>
    </location>
</feature>
<feature type="region of interest" description="Disordered" evidence="1">
    <location>
        <begin position="1"/>
        <end position="72"/>
    </location>
</feature>
<name>A0A6J4K2I1_9BACT</name>
<feature type="compositionally biased region" description="Basic residues" evidence="1">
    <location>
        <begin position="27"/>
        <end position="44"/>
    </location>
</feature>
<sequence length="72" mass="7577">GSRRVRGVARARPAGEDDRRAAPRRPGGAHRAPRGPRRRARRRRVPDVRAGRDGAPGAPPPAAGLHGVGVPV</sequence>
<protein>
    <submittedName>
        <fullName evidence="2">Uncharacterized protein</fullName>
    </submittedName>
</protein>
<evidence type="ECO:0000313" key="2">
    <source>
        <dbReference type="EMBL" id="CAA9294085.1"/>
    </source>
</evidence>
<accession>A0A6J4K2I1</accession>
<dbReference type="AlphaFoldDB" id="A0A6J4K2I1"/>